<organism evidence="2">
    <name type="scientific">Xenopus tropicalis</name>
    <name type="common">Western clawed frog</name>
    <name type="synonym">Silurana tropicalis</name>
    <dbReference type="NCBI Taxonomy" id="8364"/>
    <lineage>
        <taxon>Eukaryota</taxon>
        <taxon>Metazoa</taxon>
        <taxon>Chordata</taxon>
        <taxon>Craniata</taxon>
        <taxon>Vertebrata</taxon>
        <taxon>Euteleostomi</taxon>
        <taxon>Amphibia</taxon>
        <taxon>Batrachia</taxon>
        <taxon>Anura</taxon>
        <taxon>Pipoidea</taxon>
        <taxon>Pipidae</taxon>
        <taxon>Xenopodinae</taxon>
        <taxon>Xenopus</taxon>
        <taxon>Silurana</taxon>
    </lineage>
</organism>
<feature type="non-terminal residue" evidence="2">
    <location>
        <position position="1"/>
    </location>
</feature>
<feature type="transmembrane region" description="Helical" evidence="1">
    <location>
        <begin position="6"/>
        <end position="29"/>
    </location>
</feature>
<accession>A0A1B8XV30</accession>
<name>A0A1B8XV30_XENTR</name>
<dbReference type="EMBL" id="KV461517">
    <property type="protein sequence ID" value="OCA14520.1"/>
    <property type="molecule type" value="Genomic_DNA"/>
</dbReference>
<proteinExistence type="predicted"/>
<keyword evidence="1" id="KW-0472">Membrane</keyword>
<protein>
    <submittedName>
        <fullName evidence="2">Uncharacterized protein</fullName>
    </submittedName>
</protein>
<evidence type="ECO:0000313" key="2">
    <source>
        <dbReference type="EMBL" id="OCA14520.1"/>
    </source>
</evidence>
<keyword evidence="1" id="KW-0812">Transmembrane</keyword>
<sequence>KKRAYLIIGILLTIRFSLTFLLLLCHGLIKEVQAYHTKYNTSPEEWTSLKYKINLEDNPSLQDDVLS</sequence>
<evidence type="ECO:0000256" key="1">
    <source>
        <dbReference type="SAM" id="Phobius"/>
    </source>
</evidence>
<dbReference type="AlphaFoldDB" id="A0A1B8XV30"/>
<reference evidence="2" key="2">
    <citation type="journal article" date="2010" name="Science">
        <title>The genome of the Western clawed frog Xenopus tropicalis.</title>
        <authorList>
            <person name="Hellsten U."/>
            <person name="Harland R.M."/>
            <person name="Gilchrist M.J."/>
            <person name="Hendrix D."/>
            <person name="Jurka J."/>
            <person name="Kapitonov V."/>
            <person name="Ovcharenko I."/>
            <person name="Putnam N.H."/>
            <person name="Shu S."/>
            <person name="Taher L."/>
            <person name="Blitz I.L."/>
            <person name="Blumberg B."/>
            <person name="Dichmann D.S."/>
            <person name="Dubchak I."/>
            <person name="Amaya E."/>
            <person name="Detter J.C."/>
            <person name="Fletcher R."/>
            <person name="Gerhard D.S."/>
            <person name="Goodstein D."/>
            <person name="Graves T."/>
            <person name="Grigoriev I.V."/>
            <person name="Grimwood J."/>
            <person name="Kawashima T."/>
            <person name="Lindquist E."/>
            <person name="Lucas S.M."/>
            <person name="Mead P.E."/>
            <person name="Mitros T."/>
            <person name="Ogino H."/>
            <person name="Ohta Y."/>
            <person name="Poliakov A.V."/>
            <person name="Pollet N."/>
            <person name="Robert J."/>
            <person name="Salamov A."/>
            <person name="Sater A.K."/>
            <person name="Schmutz J."/>
            <person name="Terry A."/>
            <person name="Vize P.D."/>
            <person name="Warren W.C."/>
            <person name="Wells D."/>
            <person name="Wills A."/>
            <person name="Wilson R.K."/>
            <person name="Zimmerman L.B."/>
            <person name="Zorn A.M."/>
            <person name="Grainger R."/>
            <person name="Grammer T."/>
            <person name="Khokha M.K."/>
            <person name="Richardson P.M."/>
            <person name="Rokhsar D.S."/>
        </authorList>
    </citation>
    <scope>NUCLEOTIDE SEQUENCE [LARGE SCALE GENOMIC DNA]</scope>
    <source>
        <strain evidence="2">Nigerian</strain>
    </source>
</reference>
<keyword evidence="1" id="KW-1133">Transmembrane helix</keyword>
<reference evidence="2" key="1">
    <citation type="submission" date="2009-11" db="EMBL/GenBank/DDBJ databases">
        <authorList>
            <consortium name="US DOE Joint Genome Institute (JGI-PGF)"/>
            <person name="Ottilar R."/>
            <person name="Schmutz J."/>
            <person name="Salamov A."/>
            <person name="Cheng J.F."/>
            <person name="Lucas S."/>
            <person name="Pitluck S."/>
            <person name="Gundlach H."/>
            <person name="Guo Y."/>
            <person name="Haberer G."/>
            <person name="Nasrallah J."/>
            <person name="Mayer K.F.X."/>
            <person name="van de Peer Y."/>
            <person name="Weigel D."/>
            <person name="Grigoriev I.V."/>
        </authorList>
    </citation>
    <scope>NUCLEOTIDE SEQUENCE</scope>
    <source>
        <strain evidence="2">Nigerian</strain>
    </source>
</reference>
<reference evidence="2" key="3">
    <citation type="submission" date="2016-05" db="EMBL/GenBank/DDBJ databases">
        <title>WGS assembly of Xenopus tropicalis.</title>
        <authorList>
            <person name="Sessions A."/>
            <person name="Jenkins J."/>
            <person name="Mitros T."/>
            <person name="Lyons J.T."/>
            <person name="Dichmann D.S."/>
            <person name="Robert J."/>
            <person name="Harland R.M."/>
            <person name="Rokhsar D.S."/>
        </authorList>
    </citation>
    <scope>NUCLEOTIDE SEQUENCE</scope>
    <source>
        <strain evidence="2">Nigerian</strain>
    </source>
</reference>
<gene>
    <name evidence="2" type="ORF">XENTR_v90026612mg</name>
</gene>